<gene>
    <name evidence="2" type="ORF">CGOC_LOCUS10580</name>
</gene>
<protein>
    <submittedName>
        <fullName evidence="2">Uncharacterized protein</fullName>
    </submittedName>
</protein>
<sequence length="177" mass="19954">MEMRLSADTSSGSFDKTKAERFAAMTSPVVKQEDFPAPSKYEEIYEGRAYGRDDFVEFGVGYFKDDTFYVSPVSGTFEMHRSLSHLNNASKGRDNEGEDGESDGENPGGSGQQVIFPVEAIRSSIEFLACVLSLWLSARFEQVSFQIRVKFSRPETERQKKRREASALHREKLIASD</sequence>
<feature type="region of interest" description="Disordered" evidence="1">
    <location>
        <begin position="87"/>
        <end position="112"/>
    </location>
</feature>
<reference evidence="2 3" key="1">
    <citation type="submission" date="2018-11" db="EMBL/GenBank/DDBJ databases">
        <authorList>
            <consortium name="Pathogen Informatics"/>
        </authorList>
    </citation>
    <scope>NUCLEOTIDE SEQUENCE [LARGE SCALE GENOMIC DNA]</scope>
</reference>
<dbReference type="GO" id="GO:0005634">
    <property type="term" value="C:nucleus"/>
    <property type="evidence" value="ECO:0007669"/>
    <property type="project" value="InterPro"/>
</dbReference>
<dbReference type="Pfam" id="PF04801">
    <property type="entry name" value="RPC5"/>
    <property type="match status" value="1"/>
</dbReference>
<feature type="non-terminal residue" evidence="2">
    <location>
        <position position="177"/>
    </location>
</feature>
<accession>A0A3P7MKU5</accession>
<dbReference type="GO" id="GO:0006351">
    <property type="term" value="P:DNA-templated transcription"/>
    <property type="evidence" value="ECO:0007669"/>
    <property type="project" value="InterPro"/>
</dbReference>
<keyword evidence="3" id="KW-1185">Reference proteome</keyword>
<dbReference type="EMBL" id="UYRV01111999">
    <property type="protein sequence ID" value="VDN27160.1"/>
    <property type="molecule type" value="Genomic_DNA"/>
</dbReference>
<proteinExistence type="predicted"/>
<evidence type="ECO:0000256" key="1">
    <source>
        <dbReference type="SAM" id="MobiDB-lite"/>
    </source>
</evidence>
<feature type="region of interest" description="Disordered" evidence="1">
    <location>
        <begin position="154"/>
        <end position="177"/>
    </location>
</feature>
<dbReference type="Proteomes" id="UP000271889">
    <property type="component" value="Unassembled WGS sequence"/>
</dbReference>
<evidence type="ECO:0000313" key="3">
    <source>
        <dbReference type="Proteomes" id="UP000271889"/>
    </source>
</evidence>
<dbReference type="AlphaFoldDB" id="A0A3P7MKU5"/>
<evidence type="ECO:0000313" key="2">
    <source>
        <dbReference type="EMBL" id="VDN27160.1"/>
    </source>
</evidence>
<dbReference type="InterPro" id="IPR006886">
    <property type="entry name" value="RNA_pol_III_Rpc5"/>
</dbReference>
<dbReference type="OrthoDB" id="340681at2759"/>
<name>A0A3P7MKU5_CYLGO</name>
<organism evidence="2 3">
    <name type="scientific">Cylicostephanus goldi</name>
    <name type="common">Nematode worm</name>
    <dbReference type="NCBI Taxonomy" id="71465"/>
    <lineage>
        <taxon>Eukaryota</taxon>
        <taxon>Metazoa</taxon>
        <taxon>Ecdysozoa</taxon>
        <taxon>Nematoda</taxon>
        <taxon>Chromadorea</taxon>
        <taxon>Rhabditida</taxon>
        <taxon>Rhabditina</taxon>
        <taxon>Rhabditomorpha</taxon>
        <taxon>Strongyloidea</taxon>
        <taxon>Strongylidae</taxon>
        <taxon>Cylicostephanus</taxon>
    </lineage>
</organism>